<comment type="caution">
    <text evidence="2">The sequence shown here is derived from an EMBL/GenBank/DDBJ whole genome shotgun (WGS) entry which is preliminary data.</text>
</comment>
<reference evidence="2 3" key="1">
    <citation type="submission" date="2020-03" db="EMBL/GenBank/DDBJ databases">
        <title>WGS of actinomycetes isolated from Thailand.</title>
        <authorList>
            <person name="Thawai C."/>
        </authorList>
    </citation>
    <scope>NUCLEOTIDE SEQUENCE [LARGE SCALE GENOMIC DNA]</scope>
    <source>
        <strain evidence="2 3">FMUSA5-5</strain>
    </source>
</reference>
<dbReference type="EMBL" id="JAATEP010000083">
    <property type="protein sequence ID" value="NJP98167.1"/>
    <property type="molecule type" value="Genomic_DNA"/>
</dbReference>
<proteinExistence type="predicted"/>
<dbReference type="PANTHER" id="PTHR34352:SF1">
    <property type="entry name" value="PROTEIN YHFA"/>
    <property type="match status" value="1"/>
</dbReference>
<dbReference type="RefSeq" id="WP_168021514.1">
    <property type="nucleotide sequence ID" value="NZ_JAATEP010000083.1"/>
</dbReference>
<accession>A0ABX1BNX2</accession>
<evidence type="ECO:0000313" key="2">
    <source>
        <dbReference type="EMBL" id="NJP98167.1"/>
    </source>
</evidence>
<dbReference type="SUPFAM" id="SSF82784">
    <property type="entry name" value="OsmC-like"/>
    <property type="match status" value="1"/>
</dbReference>
<dbReference type="InterPro" id="IPR003718">
    <property type="entry name" value="OsmC/Ohr_fam"/>
</dbReference>
<evidence type="ECO:0000256" key="1">
    <source>
        <dbReference type="SAM" id="MobiDB-lite"/>
    </source>
</evidence>
<gene>
    <name evidence="2" type="ORF">HCN51_53590</name>
</gene>
<organism evidence="2 3">
    <name type="scientific">Nonomuraea composti</name>
    <dbReference type="NCBI Taxonomy" id="2720023"/>
    <lineage>
        <taxon>Bacteria</taxon>
        <taxon>Bacillati</taxon>
        <taxon>Actinomycetota</taxon>
        <taxon>Actinomycetes</taxon>
        <taxon>Streptosporangiales</taxon>
        <taxon>Streptosporangiaceae</taxon>
        <taxon>Nonomuraea</taxon>
    </lineage>
</organism>
<feature type="region of interest" description="Disordered" evidence="1">
    <location>
        <begin position="134"/>
        <end position="165"/>
    </location>
</feature>
<dbReference type="InterPro" id="IPR036102">
    <property type="entry name" value="OsmC/Ohrsf"/>
</dbReference>
<dbReference type="InterPro" id="IPR015946">
    <property type="entry name" value="KH_dom-like_a/b"/>
</dbReference>
<keyword evidence="3" id="KW-1185">Reference proteome</keyword>
<protein>
    <submittedName>
        <fullName evidence="2">OsmC family protein</fullName>
    </submittedName>
</protein>
<dbReference type="Proteomes" id="UP000696294">
    <property type="component" value="Unassembled WGS sequence"/>
</dbReference>
<sequence length="165" mass="17492">MANVRVERTEEGGFRATNARGAEVLIGGGDEDGVFTPVELLLAAVGGCNIVTVEPLTAKRGHRLVRLAMTVEAEKVEQNKLGPVTITYDVELPSEAADEVFRAVAGRVHEKYCTVSRSLQEGTEVRLELPEANVTPAEANVTPAEANVTPAKAVGTPAETDETLP</sequence>
<evidence type="ECO:0000313" key="3">
    <source>
        <dbReference type="Proteomes" id="UP000696294"/>
    </source>
</evidence>
<name>A0ABX1BNX2_9ACTN</name>
<dbReference type="Gene3D" id="3.30.300.20">
    <property type="match status" value="1"/>
</dbReference>
<dbReference type="PANTHER" id="PTHR34352">
    <property type="entry name" value="PROTEIN YHFA"/>
    <property type="match status" value="1"/>
</dbReference>
<dbReference type="Pfam" id="PF02566">
    <property type="entry name" value="OsmC"/>
    <property type="match status" value="1"/>
</dbReference>